<dbReference type="PANTHER" id="PTHR22748:SF4">
    <property type="entry name" value="DNA-(APURINIC OR APYRIMIDINIC SITE) ENDONUCLEASE 2"/>
    <property type="match status" value="1"/>
</dbReference>
<evidence type="ECO:0000256" key="11">
    <source>
        <dbReference type="PIRSR" id="PIRSR604808-3"/>
    </source>
</evidence>
<dbReference type="NCBIfam" id="TIGR00633">
    <property type="entry name" value="xth"/>
    <property type="match status" value="1"/>
</dbReference>
<evidence type="ECO:0000256" key="7">
    <source>
        <dbReference type="ARBA" id="ARBA00022842"/>
    </source>
</evidence>
<evidence type="ECO:0000256" key="8">
    <source>
        <dbReference type="ARBA" id="ARBA00023242"/>
    </source>
</evidence>
<keyword evidence="10" id="KW-0464">Manganese</keyword>
<keyword evidence="13" id="KW-0227">DNA damage</keyword>
<dbReference type="InterPro" id="IPR010666">
    <property type="entry name" value="Znf_GRF"/>
</dbReference>
<organism evidence="16 17">
    <name type="scientific">Trichoplax adhaerens</name>
    <name type="common">Trichoplax reptans</name>
    <dbReference type="NCBI Taxonomy" id="10228"/>
    <lineage>
        <taxon>Eukaryota</taxon>
        <taxon>Metazoa</taxon>
        <taxon>Placozoa</taxon>
        <taxon>Uniplacotomia</taxon>
        <taxon>Trichoplacea</taxon>
        <taxon>Trichoplacidae</taxon>
        <taxon>Trichoplax</taxon>
    </lineage>
</organism>
<dbReference type="OMA" id="SFWICPR"/>
<evidence type="ECO:0000256" key="13">
    <source>
        <dbReference type="RuleBase" id="RU362131"/>
    </source>
</evidence>
<keyword evidence="13" id="KW-0234">DNA repair</keyword>
<dbReference type="STRING" id="10228.B3RI89"/>
<dbReference type="InterPro" id="IPR004808">
    <property type="entry name" value="AP_endonuc_1"/>
</dbReference>
<feature type="binding site" evidence="10">
    <location>
        <position position="294"/>
    </location>
    <ligand>
        <name>Mg(2+)</name>
        <dbReference type="ChEBI" id="CHEBI:18420"/>
        <label>1</label>
    </ligand>
</feature>
<dbReference type="Proteomes" id="UP000009022">
    <property type="component" value="Unassembled WGS sequence"/>
</dbReference>
<keyword evidence="8" id="KW-0539">Nucleus</keyword>
<dbReference type="HOGENOM" id="CLU_010374_3_0_1"/>
<evidence type="ECO:0000313" key="16">
    <source>
        <dbReference type="EMBL" id="EDV28976.1"/>
    </source>
</evidence>
<proteinExistence type="inferred from homology"/>
<evidence type="ECO:0000256" key="14">
    <source>
        <dbReference type="SAM" id="MobiDB-lite"/>
    </source>
</evidence>
<evidence type="ECO:0000256" key="3">
    <source>
        <dbReference type="ARBA" id="ARBA00022723"/>
    </source>
</evidence>
<feature type="active site" description="Proton acceptor" evidence="9">
    <location>
        <position position="294"/>
    </location>
</feature>
<gene>
    <name evidence="16" type="ORF">TRIADDRAFT_19413</name>
</gene>
<dbReference type="EMBL" id="DS985241">
    <property type="protein sequence ID" value="EDV28976.1"/>
    <property type="molecule type" value="Genomic_DNA"/>
</dbReference>
<evidence type="ECO:0000256" key="10">
    <source>
        <dbReference type="PIRSR" id="PIRSR604808-2"/>
    </source>
</evidence>
<dbReference type="InterPro" id="IPR005135">
    <property type="entry name" value="Endo/exonuclease/phosphatase"/>
</dbReference>
<keyword evidence="7 10" id="KW-0460">Magnesium</keyword>
<protein>
    <recommendedName>
        <fullName evidence="13">DNA-(apurinic or apyrimidinic site) endonuclease</fullName>
        <ecNumber evidence="13">3.1.-.-</ecNumber>
    </recommendedName>
</protein>
<feature type="binding site" evidence="10">
    <location>
        <position position="185"/>
    </location>
    <ligand>
        <name>Mg(2+)</name>
        <dbReference type="ChEBI" id="CHEBI:18420"/>
        <label>1</label>
    </ligand>
</feature>
<dbReference type="CDD" id="cd09088">
    <property type="entry name" value="Ape2-like_AP-endo"/>
    <property type="match status" value="1"/>
</dbReference>
<dbReference type="EC" id="3.1.-.-" evidence="13"/>
<feature type="binding site" evidence="10">
    <location>
        <position position="183"/>
    </location>
    <ligand>
        <name>Mg(2+)</name>
        <dbReference type="ChEBI" id="CHEBI:18420"/>
        <label>1</label>
    </ligand>
</feature>
<feature type="region of interest" description="Disordered" evidence="14">
    <location>
        <begin position="404"/>
        <end position="454"/>
    </location>
</feature>
<feature type="domain" description="GRF-type" evidence="15">
    <location>
        <begin position="480"/>
        <end position="527"/>
    </location>
</feature>
<keyword evidence="5" id="KW-0378">Hydrolase</keyword>
<evidence type="ECO:0000259" key="15">
    <source>
        <dbReference type="PROSITE" id="PS51999"/>
    </source>
</evidence>
<dbReference type="KEGG" id="tad:TRIADDRAFT_19413"/>
<dbReference type="PANTHER" id="PTHR22748">
    <property type="entry name" value="AP ENDONUCLEASE"/>
    <property type="match status" value="1"/>
</dbReference>
<reference evidence="16 17" key="1">
    <citation type="journal article" date="2008" name="Nature">
        <title>The Trichoplax genome and the nature of placozoans.</title>
        <authorList>
            <person name="Srivastava M."/>
            <person name="Begovic E."/>
            <person name="Chapman J."/>
            <person name="Putnam N.H."/>
            <person name="Hellsten U."/>
            <person name="Kawashima T."/>
            <person name="Kuo A."/>
            <person name="Mitros T."/>
            <person name="Salamov A."/>
            <person name="Carpenter M.L."/>
            <person name="Signorovitch A.Y."/>
            <person name="Moreno M.A."/>
            <person name="Kamm K."/>
            <person name="Grimwood J."/>
            <person name="Schmutz J."/>
            <person name="Shapiro H."/>
            <person name="Grigoriev I.V."/>
            <person name="Buss L.W."/>
            <person name="Schierwater B."/>
            <person name="Dellaporta S.L."/>
            <person name="Rokhsar D.S."/>
        </authorList>
    </citation>
    <scope>NUCLEOTIDE SEQUENCE [LARGE SCALE GENOMIC DNA]</scope>
    <source>
        <strain evidence="16 17">Grell-BS-1999</strain>
    </source>
</reference>
<sequence length="527" mass="59627">MKILCWNVNGIRTTAYGKGSIKDLLEFLNADILCFQETKLLRDQLDESIAFVEGYNSYFSFSRGKVAYSGVATYCKTDCAPIRVEEGLSNVWAAKNADRIGHYGNISKFNSEELSLLDAEGRAILTEHKTDFGRNVVVINVYCPRADPEKPERLNFKLKFYELLQERAEALLIAGKHVVIVGDVNTSHKPIDHCEPDIKAMQNSPSCHWLDNLLIPLDSEGKVDSSISAGKKFIDSFRYFYPRRKEAFTCWSTVTSARKTNYGTRIDYIIADKDLVVSYFAESQIQPEIEGSDHCPIYADLKFTINPSDKLPWLCTKYMSEFSKKQSKLTEFLKLGKESTERSEPTNTTRINKMKDTNVTVDTKGSNQKRDSTCPVNIDVKRSKSSSNKSCNLLNYFFTKPSNTHKSNTSIIQPTVEKEPLEAIKDKKDNNNDSRELNNSQQNNKENKKEDEAAMVANDKSETTKAWKSILSGPPPIPLCSGHKVPSVMRTVKKSGPNQGRRFYVCTLPEGRRGNPNARCNFFQWAN</sequence>
<dbReference type="GO" id="GO:0008311">
    <property type="term" value="F:double-stranded DNA 3'-5' DNA exonuclease activity"/>
    <property type="evidence" value="ECO:0000318"/>
    <property type="project" value="GO_Central"/>
</dbReference>
<evidence type="ECO:0000256" key="12">
    <source>
        <dbReference type="PROSITE-ProRule" id="PRU01343"/>
    </source>
</evidence>
<dbReference type="GO" id="GO:0003906">
    <property type="term" value="F:DNA-(apurinic or apyrimidinic site) endonuclease activity"/>
    <property type="evidence" value="ECO:0000318"/>
    <property type="project" value="GO_Central"/>
</dbReference>
<dbReference type="PROSITE" id="PS51999">
    <property type="entry name" value="ZF_GRF"/>
    <property type="match status" value="1"/>
</dbReference>
<feature type="site" description="Important for catalytic activity" evidence="11">
    <location>
        <position position="267"/>
    </location>
</feature>
<feature type="site" description="Interaction with DNA substrate" evidence="11">
    <location>
        <position position="294"/>
    </location>
</feature>
<dbReference type="GO" id="GO:0005634">
    <property type="term" value="C:nucleus"/>
    <property type="evidence" value="ECO:0000318"/>
    <property type="project" value="GO_Central"/>
</dbReference>
<dbReference type="PROSITE" id="PS51435">
    <property type="entry name" value="AP_NUCLEASE_F1_4"/>
    <property type="match status" value="1"/>
</dbReference>
<dbReference type="CTD" id="6750127"/>
<accession>B3RI89</accession>
<keyword evidence="17" id="KW-1185">Reference proteome</keyword>
<dbReference type="SUPFAM" id="SSF56219">
    <property type="entry name" value="DNase I-like"/>
    <property type="match status" value="1"/>
</dbReference>
<feature type="active site" description="Proton donor/acceptor" evidence="9">
    <location>
        <position position="183"/>
    </location>
</feature>
<dbReference type="FunCoup" id="B3RI89">
    <property type="interactions" value="1274"/>
</dbReference>
<feature type="active site" evidence="9">
    <location>
        <position position="142"/>
    </location>
</feature>
<dbReference type="GO" id="GO:0006284">
    <property type="term" value="P:base-excision repair"/>
    <property type="evidence" value="ECO:0000318"/>
    <property type="project" value="GO_Central"/>
</dbReference>
<keyword evidence="6" id="KW-0862">Zinc</keyword>
<comment type="cofactor">
    <cofactor evidence="10 13">
        <name>Mg(2+)</name>
        <dbReference type="ChEBI" id="CHEBI:18420"/>
    </cofactor>
    <cofactor evidence="10 13">
        <name>Mn(2+)</name>
        <dbReference type="ChEBI" id="CHEBI:29035"/>
    </cofactor>
    <text evidence="10 13">Probably binds two magnesium or manganese ions per subunit.</text>
</comment>
<dbReference type="eggNOG" id="KOG1294">
    <property type="taxonomic scope" value="Eukaryota"/>
</dbReference>
<dbReference type="GO" id="GO:0008081">
    <property type="term" value="F:phosphoric diester hydrolase activity"/>
    <property type="evidence" value="ECO:0000318"/>
    <property type="project" value="GO_Central"/>
</dbReference>
<keyword evidence="4 12" id="KW-0863">Zinc-finger</keyword>
<keyword evidence="3 10" id="KW-0479">Metal-binding</keyword>
<dbReference type="InParanoid" id="B3RI89"/>
<feature type="binding site" evidence="10">
    <location>
        <position position="7"/>
    </location>
    <ligand>
        <name>Mg(2+)</name>
        <dbReference type="ChEBI" id="CHEBI:18420"/>
        <label>1</label>
    </ligand>
</feature>
<evidence type="ECO:0000256" key="6">
    <source>
        <dbReference type="ARBA" id="ARBA00022833"/>
    </source>
</evidence>
<evidence type="ECO:0000256" key="4">
    <source>
        <dbReference type="ARBA" id="ARBA00022771"/>
    </source>
</evidence>
<dbReference type="AlphaFoldDB" id="B3RI89"/>
<dbReference type="RefSeq" id="XP_002108178.1">
    <property type="nucleotide sequence ID" value="XM_002108142.1"/>
</dbReference>
<evidence type="ECO:0000313" key="17">
    <source>
        <dbReference type="Proteomes" id="UP000009022"/>
    </source>
</evidence>
<dbReference type="GO" id="GO:0008270">
    <property type="term" value="F:zinc ion binding"/>
    <property type="evidence" value="ECO:0007669"/>
    <property type="project" value="UniProtKB-KW"/>
</dbReference>
<name>B3RI89_TRIAD</name>
<feature type="binding site" evidence="10">
    <location>
        <position position="37"/>
    </location>
    <ligand>
        <name>Mg(2+)</name>
        <dbReference type="ChEBI" id="CHEBI:18420"/>
        <label>1</label>
    </ligand>
</feature>
<comment type="similarity">
    <text evidence="2 13">Belongs to the DNA repair enzymes AP/ExoA family.</text>
</comment>
<feature type="site" description="Transition state stabilizer" evidence="11">
    <location>
        <position position="185"/>
    </location>
</feature>
<dbReference type="InterPro" id="IPR036691">
    <property type="entry name" value="Endo/exonu/phosph_ase_sf"/>
</dbReference>
<dbReference type="Gene3D" id="3.60.10.10">
    <property type="entry name" value="Endonuclease/exonuclease/phosphatase"/>
    <property type="match status" value="1"/>
</dbReference>
<evidence type="ECO:0000256" key="1">
    <source>
        <dbReference type="ARBA" id="ARBA00000493"/>
    </source>
</evidence>
<dbReference type="Pfam" id="PF06839">
    <property type="entry name" value="Zn_ribbon_GRF"/>
    <property type="match status" value="1"/>
</dbReference>
<comment type="catalytic activity">
    <reaction evidence="1">
        <text>Exonucleolytic cleavage in the 3'- to 5'-direction to yield nucleoside 5'-phosphates.</text>
        <dbReference type="EC" id="3.1.11.2"/>
    </reaction>
</comment>
<evidence type="ECO:0000256" key="9">
    <source>
        <dbReference type="PIRSR" id="PIRSR604808-1"/>
    </source>
</evidence>
<dbReference type="PhylomeDB" id="B3RI89"/>
<evidence type="ECO:0000256" key="2">
    <source>
        <dbReference type="ARBA" id="ARBA00007092"/>
    </source>
</evidence>
<feature type="compositionally biased region" description="Polar residues" evidence="14">
    <location>
        <begin position="404"/>
        <end position="413"/>
    </location>
</feature>
<feature type="binding site" evidence="10">
    <location>
        <position position="293"/>
    </location>
    <ligand>
        <name>Mg(2+)</name>
        <dbReference type="ChEBI" id="CHEBI:18420"/>
        <label>1</label>
    </ligand>
</feature>
<dbReference type="GeneID" id="6750127"/>
<evidence type="ECO:0000256" key="5">
    <source>
        <dbReference type="ARBA" id="ARBA00022801"/>
    </source>
</evidence>
<feature type="compositionally biased region" description="Basic and acidic residues" evidence="14">
    <location>
        <begin position="416"/>
        <end position="436"/>
    </location>
</feature>
<dbReference type="Pfam" id="PF03372">
    <property type="entry name" value="Exo_endo_phos"/>
    <property type="match status" value="1"/>
</dbReference>
<dbReference type="OrthoDB" id="391817at2759"/>